<feature type="repeat" description="ANK" evidence="3">
    <location>
        <begin position="282"/>
        <end position="315"/>
    </location>
</feature>
<reference evidence="7" key="1">
    <citation type="journal article" date="2013" name="Mol. Plant Microbe Interact.">
        <title>Global aspects of pacC regulation of pathogenicity genes in Colletotrichum gloeosporioides as revealed by transcriptome analysis.</title>
        <authorList>
            <person name="Alkan N."/>
            <person name="Meng X."/>
            <person name="Friedlander G."/>
            <person name="Reuveni E."/>
            <person name="Sukno S."/>
            <person name="Sherman A."/>
            <person name="Thon M."/>
            <person name="Fluhr R."/>
            <person name="Prusky D."/>
        </authorList>
    </citation>
    <scope>NUCLEOTIDE SEQUENCE [LARGE SCALE GENOMIC DNA]</scope>
    <source>
        <strain evidence="7">Cg-14</strain>
    </source>
</reference>
<feature type="repeat" description="ANK" evidence="3">
    <location>
        <begin position="704"/>
        <end position="738"/>
    </location>
</feature>
<proteinExistence type="predicted"/>
<feature type="repeat" description="ANK" evidence="3">
    <location>
        <begin position="992"/>
        <end position="1024"/>
    </location>
</feature>
<feature type="domain" description="GPI inositol-deacylase winged helix" evidence="5">
    <location>
        <begin position="92"/>
        <end position="164"/>
    </location>
</feature>
<dbReference type="PANTHER" id="PTHR24198:SF165">
    <property type="entry name" value="ANKYRIN REPEAT-CONTAINING PROTEIN-RELATED"/>
    <property type="match status" value="1"/>
</dbReference>
<keyword evidence="1" id="KW-0677">Repeat</keyword>
<comment type="caution">
    <text evidence="6">The sequence shown here is derived from an EMBL/GenBank/DDBJ whole genome shotgun (WGS) entry which is preliminary data.</text>
</comment>
<evidence type="ECO:0000259" key="5">
    <source>
        <dbReference type="Pfam" id="PF22939"/>
    </source>
</evidence>
<accession>T0JX51</accession>
<dbReference type="OrthoDB" id="4843845at2759"/>
<gene>
    <name evidence="6" type="ORF">CGLO_13114</name>
</gene>
<evidence type="ECO:0000313" key="6">
    <source>
        <dbReference type="EMBL" id="EQB47727.1"/>
    </source>
</evidence>
<feature type="repeat" description="ANK" evidence="3">
    <location>
        <begin position="316"/>
        <end position="348"/>
    </location>
</feature>
<dbReference type="Proteomes" id="UP000015530">
    <property type="component" value="Unassembled WGS sequence"/>
</dbReference>
<evidence type="ECO:0000256" key="4">
    <source>
        <dbReference type="SAM" id="MobiDB-lite"/>
    </source>
</evidence>
<dbReference type="STRING" id="1237896.T0JX51"/>
<sequence>MVDVDIANYVRTSLESSDVSLEDQKVIREAIPGQAQGIFLYAKLAMDAFLKPGANAKKVLKALLQDMSAMYSSLLREHSRRSGVPEDVQLFILQWITHATRPLSLLEMADIINVTHPSLVDQDLKLSKDIVRAACGSLLEILPDETVCVIHHTFTEYLTDINRNHNSANHILTSGETNARLGLACLNYLQAGCLDEMSPEKDESANHPSNKPRRVYKRLDTAEANLKYPFVAYAASNWHVHLAKSTCEGYPQKEINRALDMFVESPHRLNTWLEIRWEEGIGGVTPLHIAARYGLSEWVRHQLTAPGAAVDPVDVNGRSPLFWAAECGIKDIVKALIDAGANPDRDENEGLRPLHRAASMNHAGVVKVLLEADVNPLTLKTKENSDNWCGNASRTKGHTPLMYACHHGHLETVEAFLPFLHDTKALHRALAWAAERGQDKIVNRILAEPGVDINRKIRGGTPLFRACRSGSAQTALLLLKSGADVTIQCQRDEEFGGSNAPKYDSHGDSESDIEESENTSDPRRRRDITALYIACEGPTRSNRTPLTSDPLAAREVLEAFIECGENIHQRFSDGSTLLHAAKGNPVWMSLLIERSVDPNIADNKGHTPLHNPGNTDNISQLIENGHANLNAAVPSNGKTPLFFLLDCNATFVTLKFLEYGPDCKVVDSEGNGVLHVALGKSNPDARIIKKLIESGADVNLRNKSDMTPMDVMRLSGEYAQEIWDMLLSAGADINAKDKHGCTAIFRMVKSRTSDRKDPHRDMKAMIERGATLNTCDAKGRSLLHEAVRNHPGSPKRLFNYQEHPRLDFLISLGLDLHVVDKDGNGLLHELSWHPLNFDNSTSVIPVWKQLLDLGLDPQQPNKKGRTPLHNLSCKACRGSSEPDATYTLDLLISRAETIDAADEDGITPLHIAVTASEYHTKKLLDAGADPNVATNEDLTPLHLAVRSRQSNIVGLLLDSLYQLAGFEDARRGAWLADDCPPPIPGVNLKDKKGQTPLHYACISGRPEVVAMLLKAGANAKVAGLREACDLFEAENALWDAPHRRAPEPGNGDATGLKLSDLSRPQYIGNNHLLKDTARLGEIIDMLLDRGADLSWPWEERRWDEKLAGISTTSLGCGDYTLRCWTAVSQKRQLGPSCHQFSHEESPFDQYLVKYRDEATITALRNYHGIKKGRPNRKLLWSILKRRQYYLVEELFHCGVDFFAENQRLRLTGLEELIHGGFTCLVSRIIQLEAKKRQEEGVYRVGRNTENSRIEIDSSWMRKKEPDNSSRPFVLEAIHTQIPVFDVLCLLVEDFGADINEMSRSTMKFGNDEWQTMQSALHILARGNHWWHVAQALPYLIRRGASLGLRNDKGQTPLHIALECGEKIGTGPFHRDAARLLILGGADTNAVDTVGRTCLTYAGSDAEMIRLLIEHGADVKADVLFAAIDRQDDKVLGALLSSGVDPNMRLERSPMGTFKLDSRGLTVRRWNDDEIPNYEWYPLHHAATKMYPKGKRGKPAPREEWPAISQVIRVLLSCGADPFAEFTRCTTADCDHQRLARRRPFNISKTETADNPSDAPGSHERCLVLHELLADSHATYQCLSLEGIDPNHRDGKNRTLLLAACSSKRGPDMPFGPEVEEEWKEDDPTGITLFERLIELGADPEARDVDGSNALHHMLQFRQGRNSSVPSMMKSLSYIARSHPSTVNHRDKNGKTPLHLAVERALYEKKTTYADLLLDAGADPLITDNDGNTVLHILCRMLWISTLRPLFEKLIKQGCDVNARNLQGETPLFGYFGGFTTGEKHFYKIYRDIKTYDEAGAIAVLKAAGADFSAQRNDGQGLLHIAAKGHEVRFRKVLDEGLDPLLEDGERKTALNVAAACHNTGVLKLFKRGETEDRGSRSWMDADAIFGLR</sequence>
<dbReference type="InterPro" id="IPR036770">
    <property type="entry name" value="Ankyrin_rpt-contain_sf"/>
</dbReference>
<dbReference type="Pfam" id="PF12796">
    <property type="entry name" value="Ank_2"/>
    <property type="match status" value="4"/>
</dbReference>
<feature type="repeat" description="ANK" evidence="3">
    <location>
        <begin position="1352"/>
        <end position="1392"/>
    </location>
</feature>
<dbReference type="SMART" id="SM00248">
    <property type="entry name" value="ANK"/>
    <property type="match status" value="23"/>
</dbReference>
<dbReference type="InterPro" id="IPR054471">
    <property type="entry name" value="GPIID_WHD"/>
</dbReference>
<name>T0JX51_COLGC</name>
<dbReference type="SUPFAM" id="SSF48403">
    <property type="entry name" value="Ankyrin repeat"/>
    <property type="match status" value="4"/>
</dbReference>
<evidence type="ECO:0000256" key="3">
    <source>
        <dbReference type="PROSITE-ProRule" id="PRU00023"/>
    </source>
</evidence>
<feature type="repeat" description="ANK" evidence="3">
    <location>
        <begin position="458"/>
        <end position="490"/>
    </location>
</feature>
<feature type="region of interest" description="Disordered" evidence="4">
    <location>
        <begin position="494"/>
        <end position="525"/>
    </location>
</feature>
<evidence type="ECO:0000313" key="7">
    <source>
        <dbReference type="Proteomes" id="UP000015530"/>
    </source>
</evidence>
<feature type="repeat" description="ANK" evidence="3">
    <location>
        <begin position="669"/>
        <end position="703"/>
    </location>
</feature>
<feature type="repeat" description="ANK" evidence="3">
    <location>
        <begin position="904"/>
        <end position="935"/>
    </location>
</feature>
<feature type="repeat" description="ANK" evidence="3">
    <location>
        <begin position="936"/>
        <end position="958"/>
    </location>
</feature>
<dbReference type="Gene3D" id="1.25.40.20">
    <property type="entry name" value="Ankyrin repeat-containing domain"/>
    <property type="match status" value="8"/>
</dbReference>
<feature type="repeat" description="ANK" evidence="3">
    <location>
        <begin position="1692"/>
        <end position="1728"/>
    </location>
</feature>
<dbReference type="HOGENOM" id="CLU_001540_1_0_1"/>
<dbReference type="EMBL" id="AMYD01002849">
    <property type="protein sequence ID" value="EQB47727.1"/>
    <property type="molecule type" value="Genomic_DNA"/>
</dbReference>
<organism evidence="6 7">
    <name type="scientific">Colletotrichum gloeosporioides (strain Cg-14)</name>
    <name type="common">Anthracnose fungus</name>
    <name type="synonym">Glomerella cingulata</name>
    <dbReference type="NCBI Taxonomy" id="1237896"/>
    <lineage>
        <taxon>Eukaryota</taxon>
        <taxon>Fungi</taxon>
        <taxon>Dikarya</taxon>
        <taxon>Ascomycota</taxon>
        <taxon>Pezizomycotina</taxon>
        <taxon>Sordariomycetes</taxon>
        <taxon>Hypocreomycetidae</taxon>
        <taxon>Glomerellales</taxon>
        <taxon>Glomerellaceae</taxon>
        <taxon>Colletotrichum</taxon>
        <taxon>Colletotrichum gloeosporioides species complex</taxon>
    </lineage>
</organism>
<feature type="repeat" description="ANK" evidence="3">
    <location>
        <begin position="349"/>
        <end position="381"/>
    </location>
</feature>
<dbReference type="InterPro" id="IPR002110">
    <property type="entry name" value="Ankyrin_rpt"/>
</dbReference>
<dbReference type="PROSITE" id="PS50297">
    <property type="entry name" value="ANK_REP_REGION"/>
    <property type="match status" value="9"/>
</dbReference>
<evidence type="ECO:0000256" key="1">
    <source>
        <dbReference type="ARBA" id="ARBA00022737"/>
    </source>
</evidence>
<dbReference type="eggNOG" id="KOG0498">
    <property type="taxonomic scope" value="Eukaryota"/>
</dbReference>
<keyword evidence="2 3" id="KW-0040">ANK repeat</keyword>
<dbReference type="PRINTS" id="PR01415">
    <property type="entry name" value="ANKYRIN"/>
</dbReference>
<dbReference type="PANTHER" id="PTHR24198">
    <property type="entry name" value="ANKYRIN REPEAT AND PROTEIN KINASE DOMAIN-CONTAINING PROTEIN"/>
    <property type="match status" value="1"/>
</dbReference>
<protein>
    <recommendedName>
        <fullName evidence="5">GPI inositol-deacylase winged helix domain-containing protein</fullName>
    </recommendedName>
</protein>
<dbReference type="Pfam" id="PF00023">
    <property type="entry name" value="Ank"/>
    <property type="match status" value="2"/>
</dbReference>
<evidence type="ECO:0000256" key="2">
    <source>
        <dbReference type="ARBA" id="ARBA00023043"/>
    </source>
</evidence>
<dbReference type="PROSITE" id="PS50088">
    <property type="entry name" value="ANK_REPEAT"/>
    <property type="match status" value="11"/>
</dbReference>
<dbReference type="Pfam" id="PF22939">
    <property type="entry name" value="WHD_GPIID"/>
    <property type="match status" value="1"/>
</dbReference>